<evidence type="ECO:0000256" key="1">
    <source>
        <dbReference type="SAM" id="MobiDB-lite"/>
    </source>
</evidence>
<gene>
    <name evidence="4" type="ORF">PZN02_001983</name>
</gene>
<evidence type="ECO:0000313" key="5">
    <source>
        <dbReference type="Proteomes" id="UP001229355"/>
    </source>
</evidence>
<dbReference type="InterPro" id="IPR007893">
    <property type="entry name" value="Spore_coat_U/FanG"/>
</dbReference>
<feature type="signal peptide" evidence="2">
    <location>
        <begin position="1"/>
        <end position="27"/>
    </location>
</feature>
<dbReference type="EMBL" id="CP120373">
    <property type="protein sequence ID" value="WEX85753.1"/>
    <property type="molecule type" value="Genomic_DNA"/>
</dbReference>
<sequence length="321" mass="32909">MPLKFSLSLLGILALLLLAAMPAPARAQSCSFSVASVNFGSTDTLSGAPATTNATLLANCSGSPFSTILICPNLGSGSGGATASMRQMLSGADVLNYQLYSDSARTVVWGSQVWPFPSRPPAISVTLNGIGTGSASRQIYGALFGGQSTAPPGSYLSSFSGMHVEFRYRYSSLNSCSGGASGAIARPSFNVMANVAANCLVATQDVDFGSRGILDSSVDATGQLAVTCTPGSAYTVALNGGMANAPPTARKMFKGTETVTYGLYRDPARSQPWGDASTPGSTLTGTGNGNTQYLTVYGRVQSQTTPSPGVYTDTVVVTVTY</sequence>
<evidence type="ECO:0000256" key="2">
    <source>
        <dbReference type="SAM" id="SignalP"/>
    </source>
</evidence>
<dbReference type="InterPro" id="IPR053167">
    <property type="entry name" value="Spore_coat_component"/>
</dbReference>
<dbReference type="PANTHER" id="PTHR37089">
    <property type="entry name" value="PROTEIN U-RELATED"/>
    <property type="match status" value="1"/>
</dbReference>
<feature type="domain" description="Spore coat protein U/FanG" evidence="3">
    <location>
        <begin position="24"/>
        <end position="157"/>
    </location>
</feature>
<feature type="region of interest" description="Disordered" evidence="1">
    <location>
        <begin position="268"/>
        <end position="288"/>
    </location>
</feature>
<evidence type="ECO:0000259" key="3">
    <source>
        <dbReference type="Pfam" id="PF05229"/>
    </source>
</evidence>
<name>A0ABY8D9S9_9HYPH</name>
<protein>
    <submittedName>
        <fullName evidence="4">Spore coat U domain-containing protein</fullName>
    </submittedName>
</protein>
<organism evidence="4 5">
    <name type="scientific">Sinorhizobium garamanticum</name>
    <dbReference type="NCBI Taxonomy" id="680247"/>
    <lineage>
        <taxon>Bacteria</taxon>
        <taxon>Pseudomonadati</taxon>
        <taxon>Pseudomonadota</taxon>
        <taxon>Alphaproteobacteria</taxon>
        <taxon>Hyphomicrobiales</taxon>
        <taxon>Rhizobiaceae</taxon>
        <taxon>Sinorhizobium/Ensifer group</taxon>
        <taxon>Sinorhizobium</taxon>
    </lineage>
</organism>
<accession>A0ABY8D9S9</accession>
<feature type="chain" id="PRO_5047234572" evidence="2">
    <location>
        <begin position="28"/>
        <end position="321"/>
    </location>
</feature>
<proteinExistence type="predicted"/>
<keyword evidence="5" id="KW-1185">Reference proteome</keyword>
<dbReference type="SMART" id="SM00972">
    <property type="entry name" value="SCPU"/>
    <property type="match status" value="2"/>
</dbReference>
<feature type="compositionally biased region" description="Low complexity" evidence="1">
    <location>
        <begin position="277"/>
        <end position="288"/>
    </location>
</feature>
<feature type="domain" description="Spore coat protein U/FanG" evidence="3">
    <location>
        <begin position="188"/>
        <end position="318"/>
    </location>
</feature>
<keyword evidence="2" id="KW-0732">Signal</keyword>
<dbReference type="Pfam" id="PF05229">
    <property type="entry name" value="SCPU"/>
    <property type="match status" value="2"/>
</dbReference>
<reference evidence="4 5" key="1">
    <citation type="submission" date="2023-03" db="EMBL/GenBank/DDBJ databases">
        <authorList>
            <person name="Kaur S."/>
            <person name="Espinosa-Saiz D."/>
            <person name="Velazquez E."/>
            <person name="Menendez E."/>
            <person name="diCenzo G.C."/>
        </authorList>
    </citation>
    <scope>NUCLEOTIDE SEQUENCE [LARGE SCALE GENOMIC DNA]</scope>
    <source>
        <strain evidence="4 5">LMG 24692</strain>
    </source>
</reference>
<evidence type="ECO:0000313" key="4">
    <source>
        <dbReference type="EMBL" id="WEX85753.1"/>
    </source>
</evidence>
<dbReference type="Proteomes" id="UP001229355">
    <property type="component" value="Chromosome 1"/>
</dbReference>